<dbReference type="EMBL" id="CADCWF010000345">
    <property type="protein sequence ID" value="CAA9581147.1"/>
    <property type="molecule type" value="Genomic_DNA"/>
</dbReference>
<name>A0A6J4VL08_9BACT</name>
<evidence type="ECO:0000313" key="1">
    <source>
        <dbReference type="EMBL" id="CAA9581147.1"/>
    </source>
</evidence>
<organism evidence="1">
    <name type="scientific">uncultured Thermomicrobiales bacterium</name>
    <dbReference type="NCBI Taxonomy" id="1645740"/>
    <lineage>
        <taxon>Bacteria</taxon>
        <taxon>Pseudomonadati</taxon>
        <taxon>Thermomicrobiota</taxon>
        <taxon>Thermomicrobia</taxon>
        <taxon>Thermomicrobiales</taxon>
        <taxon>environmental samples</taxon>
    </lineage>
</organism>
<proteinExistence type="predicted"/>
<reference evidence="1" key="1">
    <citation type="submission" date="2020-02" db="EMBL/GenBank/DDBJ databases">
        <authorList>
            <person name="Meier V. D."/>
        </authorList>
    </citation>
    <scope>NUCLEOTIDE SEQUENCE</scope>
    <source>
        <strain evidence="1">AVDCRST_MAG59</strain>
    </source>
</reference>
<feature type="non-terminal residue" evidence="1">
    <location>
        <position position="1"/>
    </location>
</feature>
<protein>
    <submittedName>
        <fullName evidence="1">Uncharacterized protein</fullName>
    </submittedName>
</protein>
<dbReference type="AlphaFoldDB" id="A0A6J4VL08"/>
<dbReference type="Gene3D" id="3.40.50.720">
    <property type="entry name" value="NAD(P)-binding Rossmann-like Domain"/>
    <property type="match status" value="1"/>
</dbReference>
<gene>
    <name evidence="1" type="ORF">AVDCRST_MAG59-4733</name>
</gene>
<accession>A0A6J4VL08</accession>
<sequence length="133" mass="14805">TQLREMLRVWAAGETIKVNSLDGPFLDWTWVGDIAEGIERIWAVPSMPHRLYVLSCGQTYGIGDVLRIWTELVPDLRYELVDEADANVVVSGGPPGPVPSNARLRADLGWAPATPIREGMRRYLDWIAAHGPQ</sequence>
<dbReference type="InterPro" id="IPR036291">
    <property type="entry name" value="NAD(P)-bd_dom_sf"/>
</dbReference>
<dbReference type="SUPFAM" id="SSF51735">
    <property type="entry name" value="NAD(P)-binding Rossmann-fold domains"/>
    <property type="match status" value="1"/>
</dbReference>